<sequence>MKHIDRAADLFKALGHQARLHIMVVLLEKPRSVGEITEAVDLSQPMASQHLRTLREAGLVTAAREGREVIYSVSDEHIGHVLADALEHVQEE</sequence>
<evidence type="ECO:0000313" key="6">
    <source>
        <dbReference type="EMBL" id="STD11270.1"/>
    </source>
</evidence>
<evidence type="ECO:0000256" key="2">
    <source>
        <dbReference type="ARBA" id="ARBA00023125"/>
    </source>
</evidence>
<evidence type="ECO:0000256" key="3">
    <source>
        <dbReference type="ARBA" id="ARBA00023163"/>
    </source>
</evidence>
<dbReference type="InterPro" id="IPR036388">
    <property type="entry name" value="WH-like_DNA-bd_sf"/>
</dbReference>
<dbReference type="Proteomes" id="UP000254118">
    <property type="component" value="Unassembled WGS sequence"/>
</dbReference>
<dbReference type="InterPro" id="IPR011991">
    <property type="entry name" value="ArsR-like_HTH"/>
</dbReference>
<reference evidence="6 8" key="2">
    <citation type="submission" date="2018-06" db="EMBL/GenBank/DDBJ databases">
        <authorList>
            <consortium name="Pathogen Informatics"/>
            <person name="Doyle S."/>
        </authorList>
    </citation>
    <scope>NUCLEOTIDE SEQUENCE [LARGE SCALE GENOMIC DNA]</scope>
    <source>
        <strain evidence="6 8">NCTC7915</strain>
    </source>
</reference>
<keyword evidence="2" id="KW-0238">DNA-binding</keyword>
<dbReference type="CDD" id="cd00090">
    <property type="entry name" value="HTH_ARSR"/>
    <property type="match status" value="1"/>
</dbReference>
<dbReference type="PANTHER" id="PTHR43132">
    <property type="entry name" value="ARSENICAL RESISTANCE OPERON REPRESSOR ARSR-RELATED"/>
    <property type="match status" value="1"/>
</dbReference>
<dbReference type="Proteomes" id="UP000242637">
    <property type="component" value="Chromosome 1"/>
</dbReference>
<evidence type="ECO:0000259" key="4">
    <source>
        <dbReference type="PROSITE" id="PS50987"/>
    </source>
</evidence>
<dbReference type="SMART" id="SM00418">
    <property type="entry name" value="HTH_ARSR"/>
    <property type="match status" value="1"/>
</dbReference>
<keyword evidence="7" id="KW-1185">Reference proteome</keyword>
<dbReference type="Pfam" id="PF01022">
    <property type="entry name" value="HTH_5"/>
    <property type="match status" value="1"/>
</dbReference>
<name>A0A239VSA8_9MICO</name>
<reference evidence="5 7" key="1">
    <citation type="submission" date="2017-06" db="EMBL/GenBank/DDBJ databases">
        <authorList>
            <consortium name="Pathogen Informatics"/>
        </authorList>
    </citation>
    <scope>NUCLEOTIDE SEQUENCE [LARGE SCALE GENOMIC DNA]</scope>
    <source>
        <strain evidence="5 7">NCTC13039</strain>
    </source>
</reference>
<dbReference type="EMBL" id="LT906453">
    <property type="protein sequence ID" value="SNV25155.1"/>
    <property type="molecule type" value="Genomic_DNA"/>
</dbReference>
<dbReference type="NCBIfam" id="NF033788">
    <property type="entry name" value="HTH_metalloreg"/>
    <property type="match status" value="1"/>
</dbReference>
<evidence type="ECO:0000256" key="1">
    <source>
        <dbReference type="ARBA" id="ARBA00023015"/>
    </source>
</evidence>
<evidence type="ECO:0000313" key="7">
    <source>
        <dbReference type="Proteomes" id="UP000242637"/>
    </source>
</evidence>
<keyword evidence="1" id="KW-0805">Transcription regulation</keyword>
<accession>A0A239VSA8</accession>
<dbReference type="PROSITE" id="PS50987">
    <property type="entry name" value="HTH_ARSR_2"/>
    <property type="match status" value="1"/>
</dbReference>
<dbReference type="RefSeq" id="WP_034400434.1">
    <property type="nucleotide sequence ID" value="NZ_JAAFNI010000001.1"/>
</dbReference>
<evidence type="ECO:0000313" key="5">
    <source>
        <dbReference type="EMBL" id="SNV25155.1"/>
    </source>
</evidence>
<dbReference type="EMBL" id="UFYA01000001">
    <property type="protein sequence ID" value="STD11270.1"/>
    <property type="molecule type" value="Genomic_DNA"/>
</dbReference>
<dbReference type="PANTHER" id="PTHR43132:SF2">
    <property type="entry name" value="ARSENICAL RESISTANCE OPERON REPRESSOR ARSR-RELATED"/>
    <property type="match status" value="1"/>
</dbReference>
<dbReference type="SUPFAM" id="SSF46785">
    <property type="entry name" value="Winged helix' DNA-binding domain"/>
    <property type="match status" value="1"/>
</dbReference>
<dbReference type="InterPro" id="IPR036390">
    <property type="entry name" value="WH_DNA-bd_sf"/>
</dbReference>
<dbReference type="GO" id="GO:0003677">
    <property type="term" value="F:DNA binding"/>
    <property type="evidence" value="ECO:0007669"/>
    <property type="project" value="UniProtKB-KW"/>
</dbReference>
<feature type="domain" description="HTH arsR-type" evidence="4">
    <location>
        <begin position="1"/>
        <end position="92"/>
    </location>
</feature>
<keyword evidence="3" id="KW-0804">Transcription</keyword>
<evidence type="ECO:0000313" key="8">
    <source>
        <dbReference type="Proteomes" id="UP000254118"/>
    </source>
</evidence>
<dbReference type="KEGG" id="dco:SAMEA4475696_2194"/>
<dbReference type="GO" id="GO:0003700">
    <property type="term" value="F:DNA-binding transcription factor activity"/>
    <property type="evidence" value="ECO:0007669"/>
    <property type="project" value="InterPro"/>
</dbReference>
<gene>
    <name evidence="6" type="ORF">NCTC7915_01551</name>
    <name evidence="5" type="ORF">SAMEA4475696_02194</name>
</gene>
<dbReference type="AlphaFoldDB" id="A0A239VSA8"/>
<dbReference type="STRING" id="1121387.GCA_000429885_00561"/>
<dbReference type="PRINTS" id="PR00778">
    <property type="entry name" value="HTHARSR"/>
</dbReference>
<dbReference type="Gene3D" id="1.10.10.10">
    <property type="entry name" value="Winged helix-like DNA-binding domain superfamily/Winged helix DNA-binding domain"/>
    <property type="match status" value="1"/>
</dbReference>
<dbReference type="GeneID" id="63460365"/>
<dbReference type="InterPro" id="IPR001845">
    <property type="entry name" value="HTH_ArsR_DNA-bd_dom"/>
</dbReference>
<protein>
    <submittedName>
        <fullName evidence="5">Uncharacterized HTH-type transcriptional regulator Rv0081/MT0088</fullName>
    </submittedName>
</protein>
<dbReference type="OrthoDB" id="3232131at2"/>
<dbReference type="InterPro" id="IPR051011">
    <property type="entry name" value="Metal_resp_trans_reg"/>
</dbReference>
<proteinExistence type="predicted"/>
<organism evidence="5 7">
    <name type="scientific">Dermatophilus congolensis</name>
    <dbReference type="NCBI Taxonomy" id="1863"/>
    <lineage>
        <taxon>Bacteria</taxon>
        <taxon>Bacillati</taxon>
        <taxon>Actinomycetota</taxon>
        <taxon>Actinomycetes</taxon>
        <taxon>Micrococcales</taxon>
        <taxon>Dermatophilaceae</taxon>
        <taxon>Dermatophilus</taxon>
    </lineage>
</organism>